<dbReference type="SUPFAM" id="SSF47336">
    <property type="entry name" value="ACP-like"/>
    <property type="match status" value="1"/>
</dbReference>
<dbReference type="Gene3D" id="1.10.1200.10">
    <property type="entry name" value="ACP-like"/>
    <property type="match status" value="1"/>
</dbReference>
<comment type="cofactor">
    <cofactor evidence="1">
        <name>pantetheine 4'-phosphate</name>
        <dbReference type="ChEBI" id="CHEBI:47942"/>
    </cofactor>
</comment>
<dbReference type="InterPro" id="IPR000873">
    <property type="entry name" value="AMP-dep_synth/lig_dom"/>
</dbReference>
<dbReference type="InterPro" id="IPR020845">
    <property type="entry name" value="AMP-binding_CS"/>
</dbReference>
<dbReference type="GO" id="GO:0031177">
    <property type="term" value="F:phosphopantetheine binding"/>
    <property type="evidence" value="ECO:0007669"/>
    <property type="project" value="InterPro"/>
</dbReference>
<gene>
    <name evidence="5" type="ORF">C7C46_26360</name>
</gene>
<dbReference type="FunFam" id="3.40.50.980:FF:000001">
    <property type="entry name" value="Non-ribosomal peptide synthetase"/>
    <property type="match status" value="1"/>
</dbReference>
<dbReference type="SMART" id="SM00823">
    <property type="entry name" value="PKS_PP"/>
    <property type="match status" value="1"/>
</dbReference>
<dbReference type="GO" id="GO:0005737">
    <property type="term" value="C:cytoplasm"/>
    <property type="evidence" value="ECO:0007669"/>
    <property type="project" value="TreeGrafter"/>
</dbReference>
<dbReference type="InterPro" id="IPR045851">
    <property type="entry name" value="AMP-bd_C_sf"/>
</dbReference>
<dbReference type="Proteomes" id="UP000248039">
    <property type="component" value="Unassembled WGS sequence"/>
</dbReference>
<name>A0A2V4MZN6_9ACTN</name>
<dbReference type="Pfam" id="PF00668">
    <property type="entry name" value="Condensation"/>
    <property type="match status" value="1"/>
</dbReference>
<dbReference type="Gene3D" id="3.40.50.980">
    <property type="match status" value="2"/>
</dbReference>
<dbReference type="Gene3D" id="3.30.300.30">
    <property type="match status" value="1"/>
</dbReference>
<organism evidence="5 6">
    <name type="scientific">Streptomyces tateyamensis</name>
    <dbReference type="NCBI Taxonomy" id="565073"/>
    <lineage>
        <taxon>Bacteria</taxon>
        <taxon>Bacillati</taxon>
        <taxon>Actinomycetota</taxon>
        <taxon>Actinomycetes</taxon>
        <taxon>Kitasatosporales</taxon>
        <taxon>Streptomycetaceae</taxon>
        <taxon>Streptomyces</taxon>
    </lineage>
</organism>
<evidence type="ECO:0000313" key="5">
    <source>
        <dbReference type="EMBL" id="PYC71876.1"/>
    </source>
</evidence>
<dbReference type="FunFam" id="2.30.38.10:FF:000001">
    <property type="entry name" value="Non-ribosomal peptide synthetase PvdI"/>
    <property type="match status" value="1"/>
</dbReference>
<dbReference type="PANTHER" id="PTHR45527">
    <property type="entry name" value="NONRIBOSOMAL PEPTIDE SYNTHETASE"/>
    <property type="match status" value="1"/>
</dbReference>
<dbReference type="SUPFAM" id="SSF56801">
    <property type="entry name" value="Acetyl-CoA synthetase-like"/>
    <property type="match status" value="1"/>
</dbReference>
<dbReference type="Pfam" id="PF00501">
    <property type="entry name" value="AMP-binding"/>
    <property type="match status" value="1"/>
</dbReference>
<dbReference type="InterPro" id="IPR009081">
    <property type="entry name" value="PP-bd_ACP"/>
</dbReference>
<dbReference type="GO" id="GO:0008610">
    <property type="term" value="P:lipid biosynthetic process"/>
    <property type="evidence" value="ECO:0007669"/>
    <property type="project" value="UniProtKB-ARBA"/>
</dbReference>
<dbReference type="PANTHER" id="PTHR45527:SF1">
    <property type="entry name" value="FATTY ACID SYNTHASE"/>
    <property type="match status" value="1"/>
</dbReference>
<protein>
    <submittedName>
        <fullName evidence="5">Non-ribosomal peptide synthetase</fullName>
    </submittedName>
</protein>
<dbReference type="InterPro" id="IPR020806">
    <property type="entry name" value="PKS_PP-bd"/>
</dbReference>
<dbReference type="PROSITE" id="PS50075">
    <property type="entry name" value="CARRIER"/>
    <property type="match status" value="1"/>
</dbReference>
<sequence>MPDSVAIPAGPAQQGVWLTERLGAARTSYHLPVRISFDRVDPVALRTACAGVTARHPALRSCLTEREGILALVPCAAEPTMTESTAADSPAALTKLLEEESARPFALEHGPLVRFTLFHGPAGSAELLVVAHHAVFDGMSKDLLVADLAAAYNAALTGSDTDARLGTPARPAHLPVPDAALVKAAADWFAPRWADPADLVLPGVRRAVLGAGAGQALTRRLDRAALAAAAQACQVTTFEFVLTAVHALLRRYGNPNAPVSLALSTRTPELAGEIGLFVNELPHHAPAAGAAPSFAEFAAAVRTELRELYRFRTVPFGAAAGGLSPRVGLTPVSFSYRRRGAEPQFTGSTTRVDWMVFNGTARNTLHLQAVESAEECELSLQFDPSVLSPEAAERIADHLGNLLAAAAATPTLALDALPLLGEEEFRLVTEAWNDTARAYPADRTVLDLFDAHAAGQPDAVAVTAVDTSLTYRQLHQQSVDLAHRLVAAGVRPGSLVGLHLRRSSRLPVALLAVLRAGAAYLPLDPGYPAERLALVLADSGAALLLADLDPAAEVAAAAPTVLRLDQPAEPVAGTAAPVPAEHEAAPPLTEPLTGTAAPLPVATPADRAYVLYTSGSTGRPKGVAVGHRALVNLLSSFADQLDCGPEDGWLGLTSLSFDIAGLELFLPLVTGARLVLVGDGLALDGPALTELLRRERVSHVQATPSGWRVLLSGDGLPPGLTALVGGEALPLPLARELRARVARLFNVYGPTETTIWSTCAELPVAPERIRIGRPIANTRAYVLDPLHRPLPVGVPGELYLGGDGVAEGYLDRPELTAERFVTDPYAGGRMYRTGDLAAWTEDGELDFLGRLDHQVKIRGHRIELGEIESALLEHPAVAEAAVAVDQDAAGEPRLVGYLVAAAAVPGPAELRAHLSRTLPGAMVPQLFLVLPAMPLTPNGKLDRRALPAAPATVAEPVAIRHGAGAGDPVEAELCAICSEVLGLPDIGVDEDLFDLGAHSLSFIQIAARIRKSFDVDLDLDVFFETPTVAELAEAVKESQ</sequence>
<dbReference type="GO" id="GO:0044550">
    <property type="term" value="P:secondary metabolite biosynthetic process"/>
    <property type="evidence" value="ECO:0007669"/>
    <property type="project" value="UniProtKB-ARBA"/>
</dbReference>
<dbReference type="RefSeq" id="WP_110672427.1">
    <property type="nucleotide sequence ID" value="NZ_PYBW01000109.1"/>
</dbReference>
<dbReference type="AlphaFoldDB" id="A0A2V4MZN6"/>
<keyword evidence="6" id="KW-1185">Reference proteome</keyword>
<dbReference type="EMBL" id="PYBW01000109">
    <property type="protein sequence ID" value="PYC71876.1"/>
    <property type="molecule type" value="Genomic_DNA"/>
</dbReference>
<dbReference type="OrthoDB" id="2472181at2"/>
<feature type="domain" description="Carrier" evidence="4">
    <location>
        <begin position="964"/>
        <end position="1039"/>
    </location>
</feature>
<dbReference type="InterPro" id="IPR036736">
    <property type="entry name" value="ACP-like_sf"/>
</dbReference>
<dbReference type="PROSITE" id="PS00455">
    <property type="entry name" value="AMP_BINDING"/>
    <property type="match status" value="1"/>
</dbReference>
<dbReference type="InterPro" id="IPR025110">
    <property type="entry name" value="AMP-bd_C"/>
</dbReference>
<dbReference type="GO" id="GO:0003824">
    <property type="term" value="F:catalytic activity"/>
    <property type="evidence" value="ECO:0007669"/>
    <property type="project" value="InterPro"/>
</dbReference>
<evidence type="ECO:0000256" key="3">
    <source>
        <dbReference type="ARBA" id="ARBA00022553"/>
    </source>
</evidence>
<dbReference type="FunFam" id="3.30.300.30:FF:000010">
    <property type="entry name" value="Enterobactin synthetase component F"/>
    <property type="match status" value="1"/>
</dbReference>
<dbReference type="InterPro" id="IPR023213">
    <property type="entry name" value="CAT-like_dom_sf"/>
</dbReference>
<dbReference type="Gene3D" id="2.30.38.10">
    <property type="entry name" value="Luciferase, Domain 3"/>
    <property type="match status" value="1"/>
</dbReference>
<dbReference type="InterPro" id="IPR010071">
    <property type="entry name" value="AA_adenyl_dom"/>
</dbReference>
<reference evidence="5 6" key="1">
    <citation type="submission" date="2018-03" db="EMBL/GenBank/DDBJ databases">
        <title>Bioinformatic expansion and discovery of thiopeptide antibiotics.</title>
        <authorList>
            <person name="Schwalen C.J."/>
            <person name="Hudson G.A."/>
            <person name="Mitchell D.A."/>
        </authorList>
    </citation>
    <scope>NUCLEOTIDE SEQUENCE [LARGE SCALE GENOMIC DNA]</scope>
    <source>
        <strain evidence="5 6">ATCC 21389</strain>
    </source>
</reference>
<evidence type="ECO:0000313" key="6">
    <source>
        <dbReference type="Proteomes" id="UP000248039"/>
    </source>
</evidence>
<evidence type="ECO:0000256" key="1">
    <source>
        <dbReference type="ARBA" id="ARBA00001957"/>
    </source>
</evidence>
<dbReference type="GO" id="GO:0017000">
    <property type="term" value="P:antibiotic biosynthetic process"/>
    <property type="evidence" value="ECO:0007669"/>
    <property type="project" value="UniProtKB-ARBA"/>
</dbReference>
<dbReference type="NCBIfam" id="TIGR01733">
    <property type="entry name" value="AA-adenyl-dom"/>
    <property type="match status" value="1"/>
</dbReference>
<accession>A0A2V4MZN6</accession>
<dbReference type="CDD" id="cd05930">
    <property type="entry name" value="A_NRPS"/>
    <property type="match status" value="1"/>
</dbReference>
<dbReference type="InterPro" id="IPR006162">
    <property type="entry name" value="Ppantetheine_attach_site"/>
</dbReference>
<dbReference type="Pfam" id="PF13193">
    <property type="entry name" value="AMP-binding_C"/>
    <property type="match status" value="1"/>
</dbReference>
<dbReference type="Gene3D" id="3.30.559.10">
    <property type="entry name" value="Chloramphenicol acetyltransferase-like domain"/>
    <property type="match status" value="1"/>
</dbReference>
<dbReference type="Pfam" id="PF00550">
    <property type="entry name" value="PP-binding"/>
    <property type="match status" value="1"/>
</dbReference>
<proteinExistence type="predicted"/>
<dbReference type="Gene3D" id="3.30.559.30">
    <property type="entry name" value="Nonribosomal peptide synthetase, condensation domain"/>
    <property type="match status" value="1"/>
</dbReference>
<dbReference type="FunFam" id="3.40.50.12780:FF:000012">
    <property type="entry name" value="Non-ribosomal peptide synthetase"/>
    <property type="match status" value="1"/>
</dbReference>
<keyword evidence="3" id="KW-0597">Phosphoprotein</keyword>
<comment type="caution">
    <text evidence="5">The sequence shown here is derived from an EMBL/GenBank/DDBJ whole genome shotgun (WGS) entry which is preliminary data.</text>
</comment>
<dbReference type="GO" id="GO:0043041">
    <property type="term" value="P:amino acid activation for nonribosomal peptide biosynthetic process"/>
    <property type="evidence" value="ECO:0007669"/>
    <property type="project" value="TreeGrafter"/>
</dbReference>
<evidence type="ECO:0000259" key="4">
    <source>
        <dbReference type="PROSITE" id="PS50075"/>
    </source>
</evidence>
<dbReference type="InterPro" id="IPR001242">
    <property type="entry name" value="Condensation_dom"/>
</dbReference>
<dbReference type="SUPFAM" id="SSF52777">
    <property type="entry name" value="CoA-dependent acyltransferases"/>
    <property type="match status" value="2"/>
</dbReference>
<dbReference type="PROSITE" id="PS00012">
    <property type="entry name" value="PHOSPHOPANTETHEINE"/>
    <property type="match status" value="1"/>
</dbReference>
<keyword evidence="2" id="KW-0596">Phosphopantetheine</keyword>
<evidence type="ECO:0000256" key="2">
    <source>
        <dbReference type="ARBA" id="ARBA00022450"/>
    </source>
</evidence>